<proteinExistence type="predicted"/>
<comment type="caution">
    <text evidence="1">The sequence shown here is derived from an EMBL/GenBank/DDBJ whole genome shotgun (WGS) entry which is preliminary data.</text>
</comment>
<reference evidence="1 2" key="1">
    <citation type="submission" date="2018-08" db="EMBL/GenBank/DDBJ databases">
        <title>The metabolism and importance of syntrophic acetate oxidation coupled to methane or sulfide production in haloalkaline environments.</title>
        <authorList>
            <person name="Timmers P.H.A."/>
            <person name="Vavourakis C.D."/>
            <person name="Sorokin D.Y."/>
            <person name="Sinninghe Damste J.S."/>
            <person name="Muyzer G."/>
            <person name="Stams A.J.M."/>
            <person name="Plugge C.M."/>
        </authorList>
    </citation>
    <scope>NUCLEOTIDE SEQUENCE [LARGE SCALE GENOMIC DNA]</scope>
    <source>
        <strain evidence="1">MSAO_Bac1</strain>
    </source>
</reference>
<sequence length="59" mass="6835">DALLMISVYVLKNQEIRSAPEIKKILKKDFAELYDDIGEKSLQELYNKCLNIDYPCKLG</sequence>
<dbReference type="Proteomes" id="UP000285138">
    <property type="component" value="Unassembled WGS sequence"/>
</dbReference>
<accession>A0A424YCI8</accession>
<organism evidence="1 2">
    <name type="scientific">Candidatus Syntrophonatronum acetioxidans</name>
    <dbReference type="NCBI Taxonomy" id="1795816"/>
    <lineage>
        <taxon>Bacteria</taxon>
        <taxon>Bacillati</taxon>
        <taxon>Bacillota</taxon>
        <taxon>Clostridia</taxon>
        <taxon>Eubacteriales</taxon>
        <taxon>Syntrophomonadaceae</taxon>
        <taxon>Candidatus Syntrophonatronum</taxon>
    </lineage>
</organism>
<evidence type="ECO:0000313" key="1">
    <source>
        <dbReference type="EMBL" id="RQD74740.1"/>
    </source>
</evidence>
<gene>
    <name evidence="1" type="ORF">D5R97_07290</name>
</gene>
<name>A0A424YCI8_9FIRM</name>
<feature type="non-terminal residue" evidence="1">
    <location>
        <position position="1"/>
    </location>
</feature>
<dbReference type="EMBL" id="QZAA01000189">
    <property type="protein sequence ID" value="RQD74740.1"/>
    <property type="molecule type" value="Genomic_DNA"/>
</dbReference>
<protein>
    <submittedName>
        <fullName evidence="1">Uncharacterized protein</fullName>
    </submittedName>
</protein>
<dbReference type="AlphaFoldDB" id="A0A424YCI8"/>
<evidence type="ECO:0000313" key="2">
    <source>
        <dbReference type="Proteomes" id="UP000285138"/>
    </source>
</evidence>